<feature type="signal peptide" evidence="1">
    <location>
        <begin position="1"/>
        <end position="21"/>
    </location>
</feature>
<dbReference type="RefSeq" id="WP_388019897.1">
    <property type="nucleotide sequence ID" value="NZ_JBHUDT010000006.1"/>
</dbReference>
<feature type="chain" id="PRO_5045812134" description="Bulb-type lectin domain-containing protein" evidence="1">
    <location>
        <begin position="22"/>
        <end position="447"/>
    </location>
</feature>
<proteinExistence type="predicted"/>
<dbReference type="PANTHER" id="PTHR42754">
    <property type="entry name" value="ENDOGLUCANASE"/>
    <property type="match status" value="1"/>
</dbReference>
<dbReference type="EMBL" id="JBHULK010000006">
    <property type="protein sequence ID" value="MFD2536106.1"/>
    <property type="molecule type" value="Genomic_DNA"/>
</dbReference>
<organism evidence="2 3">
    <name type="scientific">Gelatiniphilus marinus</name>
    <dbReference type="NCBI Taxonomy" id="1759464"/>
    <lineage>
        <taxon>Bacteria</taxon>
        <taxon>Pseudomonadati</taxon>
        <taxon>Bacteroidota</taxon>
        <taxon>Flavobacteriia</taxon>
        <taxon>Flavobacteriales</taxon>
        <taxon>Flavobacteriaceae</taxon>
        <taxon>Gelatiniphilus</taxon>
    </lineage>
</organism>
<protein>
    <recommendedName>
        <fullName evidence="4">Bulb-type lectin domain-containing protein</fullName>
    </recommendedName>
</protein>
<dbReference type="PANTHER" id="PTHR42754:SF1">
    <property type="entry name" value="LIPOPROTEIN"/>
    <property type="match status" value="1"/>
</dbReference>
<keyword evidence="1" id="KW-0732">Signal</keyword>
<comment type="caution">
    <text evidence="2">The sequence shown here is derived from an EMBL/GenBank/DDBJ whole genome shotgun (WGS) entry which is preliminary data.</text>
</comment>
<evidence type="ECO:0008006" key="4">
    <source>
        <dbReference type="Google" id="ProtNLM"/>
    </source>
</evidence>
<dbReference type="SUPFAM" id="SSF50998">
    <property type="entry name" value="Quinoprotein alcohol dehydrogenase-like"/>
    <property type="match status" value="1"/>
</dbReference>
<dbReference type="Proteomes" id="UP001597441">
    <property type="component" value="Unassembled WGS sequence"/>
</dbReference>
<evidence type="ECO:0000256" key="1">
    <source>
        <dbReference type="SAM" id="SignalP"/>
    </source>
</evidence>
<gene>
    <name evidence="2" type="ORF">ACFSQS_13410</name>
</gene>
<reference evidence="3" key="1">
    <citation type="journal article" date="2019" name="Int. J. Syst. Evol. Microbiol.">
        <title>The Global Catalogue of Microorganisms (GCM) 10K type strain sequencing project: providing services to taxonomists for standard genome sequencing and annotation.</title>
        <authorList>
            <consortium name="The Broad Institute Genomics Platform"/>
            <consortium name="The Broad Institute Genome Sequencing Center for Infectious Disease"/>
            <person name="Wu L."/>
            <person name="Ma J."/>
        </authorList>
    </citation>
    <scope>NUCLEOTIDE SEQUENCE [LARGE SCALE GENOMIC DNA]</scope>
    <source>
        <strain evidence="3">KCTC 42903</strain>
    </source>
</reference>
<evidence type="ECO:0000313" key="2">
    <source>
        <dbReference type="EMBL" id="MFD2536106.1"/>
    </source>
</evidence>
<name>A0ABW5JU35_9FLAO</name>
<evidence type="ECO:0000313" key="3">
    <source>
        <dbReference type="Proteomes" id="UP001597441"/>
    </source>
</evidence>
<accession>A0ABW5JU35</accession>
<dbReference type="InterPro" id="IPR011047">
    <property type="entry name" value="Quinoprotein_ADH-like_sf"/>
</dbReference>
<sequence>MLKKCLKILCLFILVFFFVNCSKNEDDAKETIPFQPEIEFVKSFGGSKNESAKAVVKTQDNGYAVFGYTQSNDADITNKQNDLFDYWLLKFDEASNLQWQKTYGGNDDDRGTDIIQTSDGGFAVFGFSQSNDGDVTENAGASDFWILKLDASGIISWQKSYGFSGADDGISIIETNDNGYLITGVLDVTASGGLGNSKSLTTKHAGGDYWVIKLNATGDKQWSKFYGGSFTDTPYDVIQTNDNGYILVGSSDSNDVDISNNKGSYDFWVIKISETGTLQWEKSFGGSEIDEARSITNSNDGNYIIVGDTRSNDLDVSRNNGAADLWVIKMSPLGDIIWEKTFGGTSFDVARSVSKTQDNGFLISGSSRSSDGDVTNNNGQNDAWIIKIDANASLKWQKTIGGSAIDFAYNAVELNDKSIIVVGETNSSDIDINENKGFTDMLIFKIK</sequence>
<keyword evidence="3" id="KW-1185">Reference proteome</keyword>